<proteinExistence type="predicted"/>
<dbReference type="RefSeq" id="WP_395811291.1">
    <property type="nucleotide sequence ID" value="NZ_CP043494.1"/>
</dbReference>
<accession>A0ABY9X782</accession>
<evidence type="ECO:0000256" key="1">
    <source>
        <dbReference type="SAM" id="SignalP"/>
    </source>
</evidence>
<dbReference type="Pfam" id="PF13519">
    <property type="entry name" value="VWA_2"/>
    <property type="match status" value="1"/>
</dbReference>
<evidence type="ECO:0000313" key="3">
    <source>
        <dbReference type="EMBL" id="WNG51248.1"/>
    </source>
</evidence>
<organism evidence="3 4">
    <name type="scientific">Archangium minus</name>
    <dbReference type="NCBI Taxonomy" id="83450"/>
    <lineage>
        <taxon>Bacteria</taxon>
        <taxon>Pseudomonadati</taxon>
        <taxon>Myxococcota</taxon>
        <taxon>Myxococcia</taxon>
        <taxon>Myxococcales</taxon>
        <taxon>Cystobacterineae</taxon>
        <taxon>Archangiaceae</taxon>
        <taxon>Archangium</taxon>
    </lineage>
</organism>
<dbReference type="InterPro" id="IPR036465">
    <property type="entry name" value="vWFA_dom_sf"/>
</dbReference>
<dbReference type="PROSITE" id="PS00018">
    <property type="entry name" value="EF_HAND_1"/>
    <property type="match status" value="1"/>
</dbReference>
<dbReference type="Gene3D" id="3.40.50.410">
    <property type="entry name" value="von Willebrand factor, type A domain"/>
    <property type="match status" value="1"/>
</dbReference>
<reference evidence="3 4" key="1">
    <citation type="submission" date="2019-08" db="EMBL/GenBank/DDBJ databases">
        <title>Archangium and Cystobacter genomes.</title>
        <authorList>
            <person name="Chen I.-C.K."/>
            <person name="Wielgoss S."/>
        </authorList>
    </citation>
    <scope>NUCLEOTIDE SEQUENCE [LARGE SCALE GENOMIC DNA]</scope>
    <source>
        <strain evidence="3 4">Cbm 6</strain>
    </source>
</reference>
<sequence>MKKGTIQLLAAAIFTLFMQAGEALAQPPPLPTEQHSIIVVDRSGSMTAVRSDGQTRFKVAIQNAKDYVNLPLNIPHFFAVWTFEGSSYIKEQGFASATTTIATLNRLTVGTGLTPLAYTVCDAIDALFTYRPDLGNKAKKVVKLVSDGEENNTPVGTQCYGPSSTLDAPPYTTNSWEWKVYNKFATRNPNTPPPAGAFFPAVLNVTVLSGYISLWNMSASAPEYSPAGQVMTPRSMSTMANYFTFLKTLAQNSGGSYTEIVDSKPAPVFGDTNQDFCVDNTDYSEVLANYGATVPPGNPAADFNNDKVIDYYDYTIVVNNQGVGAGCGSNSLFINK</sequence>
<feature type="chain" id="PRO_5046841871" evidence="1">
    <location>
        <begin position="26"/>
        <end position="336"/>
    </location>
</feature>
<dbReference type="EMBL" id="CP043494">
    <property type="protein sequence ID" value="WNG51248.1"/>
    <property type="molecule type" value="Genomic_DNA"/>
</dbReference>
<dbReference type="Proteomes" id="UP001611383">
    <property type="component" value="Chromosome"/>
</dbReference>
<protein>
    <submittedName>
        <fullName evidence="3">VWA domain-containing protein</fullName>
    </submittedName>
</protein>
<dbReference type="SUPFAM" id="SSF53300">
    <property type="entry name" value="vWA-like"/>
    <property type="match status" value="1"/>
</dbReference>
<gene>
    <name evidence="3" type="ORF">F0U60_49285</name>
</gene>
<dbReference type="InterPro" id="IPR002035">
    <property type="entry name" value="VWF_A"/>
</dbReference>
<evidence type="ECO:0000313" key="4">
    <source>
        <dbReference type="Proteomes" id="UP001611383"/>
    </source>
</evidence>
<evidence type="ECO:0000259" key="2">
    <source>
        <dbReference type="Pfam" id="PF13519"/>
    </source>
</evidence>
<keyword evidence="1" id="KW-0732">Signal</keyword>
<dbReference type="Gene3D" id="1.10.1330.10">
    <property type="entry name" value="Dockerin domain"/>
    <property type="match status" value="1"/>
</dbReference>
<dbReference type="InterPro" id="IPR018247">
    <property type="entry name" value="EF_Hand_1_Ca_BS"/>
</dbReference>
<keyword evidence="4" id="KW-1185">Reference proteome</keyword>
<dbReference type="SUPFAM" id="SSF63446">
    <property type="entry name" value="Type I dockerin domain"/>
    <property type="match status" value="1"/>
</dbReference>
<feature type="signal peptide" evidence="1">
    <location>
        <begin position="1"/>
        <end position="25"/>
    </location>
</feature>
<name>A0ABY9X782_9BACT</name>
<feature type="domain" description="VWFA" evidence="2">
    <location>
        <begin position="37"/>
        <end position="149"/>
    </location>
</feature>
<dbReference type="InterPro" id="IPR036439">
    <property type="entry name" value="Dockerin_dom_sf"/>
</dbReference>